<dbReference type="PANTHER" id="PTHR12817:SF0">
    <property type="entry name" value="GEO08327P1"/>
    <property type="match status" value="1"/>
</dbReference>
<dbReference type="GO" id="GO:0005802">
    <property type="term" value="C:trans-Golgi network"/>
    <property type="evidence" value="ECO:0007669"/>
    <property type="project" value="TreeGrafter"/>
</dbReference>
<dbReference type="InterPro" id="IPR007194">
    <property type="entry name" value="TRAPP_component"/>
</dbReference>
<dbReference type="GO" id="GO:0005801">
    <property type="term" value="C:cis-Golgi network"/>
    <property type="evidence" value="ECO:0007669"/>
    <property type="project" value="TreeGrafter"/>
</dbReference>
<evidence type="ECO:0000256" key="2">
    <source>
        <dbReference type="SAM" id="MobiDB-lite"/>
    </source>
</evidence>
<dbReference type="InterPro" id="IPR024096">
    <property type="entry name" value="NO_sig/Golgi_transp_ligand-bd"/>
</dbReference>
<evidence type="ECO:0000313" key="4">
    <source>
        <dbReference type="Proteomes" id="UP000077069"/>
    </source>
</evidence>
<name>A0A177CFP5_9PLEO</name>
<dbReference type="SUPFAM" id="SSF111126">
    <property type="entry name" value="Ligand-binding domain in the NO signalling and Golgi transport"/>
    <property type="match status" value="2"/>
</dbReference>
<dbReference type="CDD" id="cd14944">
    <property type="entry name" value="TRAPPC6A_Trs33"/>
    <property type="match status" value="1"/>
</dbReference>
<comment type="similarity">
    <text evidence="1">Belongs to the TRAPP small subunits family. BET3 subfamily.</text>
</comment>
<feature type="compositionally biased region" description="Gly residues" evidence="2">
    <location>
        <begin position="79"/>
        <end position="89"/>
    </location>
</feature>
<sequence>MATSNPAPMVSEAIDGDPTATEVATSCLDFLLIELVPMAYRITADLAAKEQDYLSGPGASKASQHEKKDVDNDTSSTIAGGGGLRGGGTATVVDEEEAREAVFHRLEALGYRVGLGVVERYVSRTHPRPTSPLATIKFLCKDLWTLLFRKQIDNLKTNHRGIYVLTDNTFKPLTRMSFDTIKHAPTAHATATTTLSDRINAAGEKGVEYGDMAAFGGDANSISRAQPFLYFPAGVVRGCLAGLGVEASVSAETSGLPGAVFQIRTVGAKA</sequence>
<accession>A0A177CFP5</accession>
<dbReference type="GO" id="GO:0006888">
    <property type="term" value="P:endoplasmic reticulum to Golgi vesicle-mediated transport"/>
    <property type="evidence" value="ECO:0007669"/>
    <property type="project" value="TreeGrafter"/>
</dbReference>
<organism evidence="3 4">
    <name type="scientific">Paraphaeosphaeria sporulosa</name>
    <dbReference type="NCBI Taxonomy" id="1460663"/>
    <lineage>
        <taxon>Eukaryota</taxon>
        <taxon>Fungi</taxon>
        <taxon>Dikarya</taxon>
        <taxon>Ascomycota</taxon>
        <taxon>Pezizomycotina</taxon>
        <taxon>Dothideomycetes</taxon>
        <taxon>Pleosporomycetidae</taxon>
        <taxon>Pleosporales</taxon>
        <taxon>Massarineae</taxon>
        <taxon>Didymosphaeriaceae</taxon>
        <taxon>Paraphaeosphaeria</taxon>
    </lineage>
</organism>
<dbReference type="InterPro" id="IPR037992">
    <property type="entry name" value="TRAPPC6/Trs33"/>
</dbReference>
<dbReference type="OrthoDB" id="941624at2759"/>
<reference evidence="3 4" key="1">
    <citation type="submission" date="2016-05" db="EMBL/GenBank/DDBJ databases">
        <title>Comparative analysis of secretome profiles of manganese(II)-oxidizing ascomycete fungi.</title>
        <authorList>
            <consortium name="DOE Joint Genome Institute"/>
            <person name="Zeiner C.A."/>
            <person name="Purvine S.O."/>
            <person name="Zink E.M."/>
            <person name="Wu S."/>
            <person name="Pasa-Tolic L."/>
            <person name="Chaput D.L."/>
            <person name="Haridas S."/>
            <person name="Grigoriev I.V."/>
            <person name="Santelli C.M."/>
            <person name="Hansel C.M."/>
        </authorList>
    </citation>
    <scope>NUCLEOTIDE SEQUENCE [LARGE SCALE GENOMIC DNA]</scope>
    <source>
        <strain evidence="3 4">AP3s5-JAC2a</strain>
    </source>
</reference>
<dbReference type="Gene3D" id="3.30.1380.20">
    <property type="entry name" value="Trafficking protein particle complex subunit 3"/>
    <property type="match status" value="1"/>
</dbReference>
<dbReference type="GeneID" id="28759972"/>
<dbReference type="AlphaFoldDB" id="A0A177CFP5"/>
<dbReference type="PANTHER" id="PTHR12817">
    <property type="entry name" value="TRAFFICKING PROTEIN PARTICLE COMPLEX SUBUNIT 6B"/>
    <property type="match status" value="1"/>
</dbReference>
<feature type="region of interest" description="Disordered" evidence="2">
    <location>
        <begin position="54"/>
        <end position="89"/>
    </location>
</feature>
<evidence type="ECO:0000256" key="1">
    <source>
        <dbReference type="ARBA" id="ARBA00006218"/>
    </source>
</evidence>
<dbReference type="Proteomes" id="UP000077069">
    <property type="component" value="Unassembled WGS sequence"/>
</dbReference>
<keyword evidence="4" id="KW-1185">Reference proteome</keyword>
<dbReference type="FunCoup" id="A0A177CFP5">
    <property type="interactions" value="70"/>
</dbReference>
<evidence type="ECO:0000313" key="3">
    <source>
        <dbReference type="EMBL" id="OAG05547.1"/>
    </source>
</evidence>
<dbReference type="RefSeq" id="XP_018035912.1">
    <property type="nucleotide sequence ID" value="XM_018176486.1"/>
</dbReference>
<dbReference type="GO" id="GO:0030008">
    <property type="term" value="C:TRAPP complex"/>
    <property type="evidence" value="ECO:0007669"/>
    <property type="project" value="TreeGrafter"/>
</dbReference>
<dbReference type="STRING" id="1460663.A0A177CFP5"/>
<dbReference type="EMBL" id="KV441552">
    <property type="protein sequence ID" value="OAG05547.1"/>
    <property type="molecule type" value="Genomic_DNA"/>
</dbReference>
<dbReference type="Pfam" id="PF04051">
    <property type="entry name" value="TRAPP"/>
    <property type="match status" value="1"/>
</dbReference>
<gene>
    <name evidence="3" type="ORF">CC84DRAFT_1145003</name>
</gene>
<proteinExistence type="inferred from homology"/>
<protein>
    <submittedName>
        <fullName evidence="3">Transport protein particle component</fullName>
    </submittedName>
</protein>
<dbReference type="InParanoid" id="A0A177CFP5"/>